<accession>B4SB60</accession>
<dbReference type="Proteomes" id="UP000002724">
    <property type="component" value="Chromosome"/>
</dbReference>
<dbReference type="KEGG" id="pph:Ppha_0134"/>
<dbReference type="EMBL" id="CP001110">
    <property type="protein sequence ID" value="ACF42481.1"/>
    <property type="molecule type" value="Genomic_DNA"/>
</dbReference>
<keyword evidence="2" id="KW-1185">Reference proteome</keyword>
<sequence>MQEQKSTFTVVVTGDVTMDWNIAHKSRALREPTEWTGQARSNMNWQFGSAALLADLIATMTRERHLKWTPTGGQKVAEFKLVT</sequence>
<dbReference type="AlphaFoldDB" id="B4SB60"/>
<evidence type="ECO:0000313" key="1">
    <source>
        <dbReference type="EMBL" id="ACF42481.1"/>
    </source>
</evidence>
<protein>
    <submittedName>
        <fullName evidence="1">Uncharacterized protein</fullName>
    </submittedName>
</protein>
<dbReference type="HOGENOM" id="CLU_2539567_0_0_10"/>
<reference evidence="1 2" key="1">
    <citation type="submission" date="2008-06" db="EMBL/GenBank/DDBJ databases">
        <title>Complete sequence of Pelodictyon phaeoclathratiforme BU-1.</title>
        <authorList>
            <consortium name="US DOE Joint Genome Institute"/>
            <person name="Lucas S."/>
            <person name="Copeland A."/>
            <person name="Lapidus A."/>
            <person name="Glavina del Rio T."/>
            <person name="Dalin E."/>
            <person name="Tice H."/>
            <person name="Bruce D."/>
            <person name="Goodwin L."/>
            <person name="Pitluck S."/>
            <person name="Schmutz J."/>
            <person name="Larimer F."/>
            <person name="Land M."/>
            <person name="Hauser L."/>
            <person name="Kyrpides N."/>
            <person name="Mikhailova N."/>
            <person name="Liu Z."/>
            <person name="Li T."/>
            <person name="Zhao F."/>
            <person name="Overmann J."/>
            <person name="Bryant D.A."/>
            <person name="Richardson P."/>
        </authorList>
    </citation>
    <scope>NUCLEOTIDE SEQUENCE [LARGE SCALE GENOMIC DNA]</scope>
    <source>
        <strain evidence="2">DSM 5477 / BU-1</strain>
    </source>
</reference>
<evidence type="ECO:0000313" key="2">
    <source>
        <dbReference type="Proteomes" id="UP000002724"/>
    </source>
</evidence>
<gene>
    <name evidence="1" type="ordered locus">Ppha_0134</name>
</gene>
<proteinExistence type="predicted"/>
<name>B4SB60_PELPB</name>
<organism evidence="1 2">
    <name type="scientific">Pelodictyon phaeoclathratiforme (strain DSM 5477 / BU-1)</name>
    <dbReference type="NCBI Taxonomy" id="324925"/>
    <lineage>
        <taxon>Bacteria</taxon>
        <taxon>Pseudomonadati</taxon>
        <taxon>Chlorobiota</taxon>
        <taxon>Chlorobiia</taxon>
        <taxon>Chlorobiales</taxon>
        <taxon>Chlorobiaceae</taxon>
        <taxon>Chlorobium/Pelodictyon group</taxon>
        <taxon>Pelodictyon</taxon>
    </lineage>
</organism>
<dbReference type="eggNOG" id="COG0464">
    <property type="taxonomic scope" value="Bacteria"/>
</dbReference>